<dbReference type="AlphaFoldDB" id="A0AAV7KUN4"/>
<feature type="region of interest" description="Disordered" evidence="1">
    <location>
        <begin position="59"/>
        <end position="211"/>
    </location>
</feature>
<gene>
    <name evidence="2" type="ORF">NDU88_003126</name>
</gene>
<evidence type="ECO:0000313" key="2">
    <source>
        <dbReference type="EMBL" id="KAJ1082965.1"/>
    </source>
</evidence>
<comment type="caution">
    <text evidence="2">The sequence shown here is derived from an EMBL/GenBank/DDBJ whole genome shotgun (WGS) entry which is preliminary data.</text>
</comment>
<proteinExistence type="predicted"/>
<feature type="compositionally biased region" description="Basic residues" evidence="1">
    <location>
        <begin position="76"/>
        <end position="99"/>
    </location>
</feature>
<protein>
    <submittedName>
        <fullName evidence="2">Uncharacterized protein</fullName>
    </submittedName>
</protein>
<accession>A0AAV7KUN4</accession>
<feature type="compositionally biased region" description="Basic and acidic residues" evidence="1">
    <location>
        <begin position="165"/>
        <end position="203"/>
    </location>
</feature>
<dbReference type="Proteomes" id="UP001066276">
    <property type="component" value="Chromosome 12"/>
</dbReference>
<evidence type="ECO:0000313" key="3">
    <source>
        <dbReference type="Proteomes" id="UP001066276"/>
    </source>
</evidence>
<organism evidence="2 3">
    <name type="scientific">Pleurodeles waltl</name>
    <name type="common">Iberian ribbed newt</name>
    <dbReference type="NCBI Taxonomy" id="8319"/>
    <lineage>
        <taxon>Eukaryota</taxon>
        <taxon>Metazoa</taxon>
        <taxon>Chordata</taxon>
        <taxon>Craniata</taxon>
        <taxon>Vertebrata</taxon>
        <taxon>Euteleostomi</taxon>
        <taxon>Amphibia</taxon>
        <taxon>Batrachia</taxon>
        <taxon>Caudata</taxon>
        <taxon>Salamandroidea</taxon>
        <taxon>Salamandridae</taxon>
        <taxon>Pleurodelinae</taxon>
        <taxon>Pleurodeles</taxon>
    </lineage>
</organism>
<keyword evidence="3" id="KW-1185">Reference proteome</keyword>
<feature type="compositionally biased region" description="Polar residues" evidence="1">
    <location>
        <begin position="100"/>
        <end position="114"/>
    </location>
</feature>
<dbReference type="EMBL" id="JANPWB010000016">
    <property type="protein sequence ID" value="KAJ1082965.1"/>
    <property type="molecule type" value="Genomic_DNA"/>
</dbReference>
<sequence length="211" mass="23966">MGRIGSTPGALLGVLRLGRRRRDQFGAETTGKTAEGTEVINRRKNAVGSLLRNEKMEIQRSIEENRGRKTEAQRLGGRKTGRRRSYRGPRRLRREKTHRSQPCSMKNVARSGSTPWALLGVLRLGRRRRTNSEQKPPERRRRDGGHKIGGKMQCGPPEEGEDGEKEWTENKEKEWMGDGDTAEYRGESQEEDGDSRGRKREEDGVTEDPGD</sequence>
<name>A0AAV7KUN4_PLEWA</name>
<feature type="compositionally biased region" description="Basic and acidic residues" evidence="1">
    <location>
        <begin position="130"/>
        <end position="141"/>
    </location>
</feature>
<feature type="compositionally biased region" description="Basic and acidic residues" evidence="1">
    <location>
        <begin position="59"/>
        <end position="72"/>
    </location>
</feature>
<evidence type="ECO:0000256" key="1">
    <source>
        <dbReference type="SAM" id="MobiDB-lite"/>
    </source>
</evidence>
<reference evidence="2" key="1">
    <citation type="journal article" date="2022" name="bioRxiv">
        <title>Sequencing and chromosome-scale assembly of the giantPleurodeles waltlgenome.</title>
        <authorList>
            <person name="Brown T."/>
            <person name="Elewa A."/>
            <person name="Iarovenko S."/>
            <person name="Subramanian E."/>
            <person name="Araus A.J."/>
            <person name="Petzold A."/>
            <person name="Susuki M."/>
            <person name="Suzuki K.-i.T."/>
            <person name="Hayashi T."/>
            <person name="Toyoda A."/>
            <person name="Oliveira C."/>
            <person name="Osipova E."/>
            <person name="Leigh N.D."/>
            <person name="Simon A."/>
            <person name="Yun M.H."/>
        </authorList>
    </citation>
    <scope>NUCLEOTIDE SEQUENCE</scope>
    <source>
        <strain evidence="2">20211129_DDA</strain>
        <tissue evidence="2">Liver</tissue>
    </source>
</reference>